<proteinExistence type="predicted"/>
<organism evidence="1 2">
    <name type="scientific">Phytophthora lilii</name>
    <dbReference type="NCBI Taxonomy" id="2077276"/>
    <lineage>
        <taxon>Eukaryota</taxon>
        <taxon>Sar</taxon>
        <taxon>Stramenopiles</taxon>
        <taxon>Oomycota</taxon>
        <taxon>Peronosporomycetes</taxon>
        <taxon>Peronosporales</taxon>
        <taxon>Peronosporaceae</taxon>
        <taxon>Phytophthora</taxon>
    </lineage>
</organism>
<name>A0A9W6WLM6_9STRA</name>
<protein>
    <submittedName>
        <fullName evidence="1">Unnamed protein product</fullName>
    </submittedName>
</protein>
<evidence type="ECO:0000313" key="1">
    <source>
        <dbReference type="EMBL" id="GMF09302.1"/>
    </source>
</evidence>
<dbReference type="EMBL" id="BSXW01000008">
    <property type="protein sequence ID" value="GMF09302.1"/>
    <property type="molecule type" value="Genomic_DNA"/>
</dbReference>
<comment type="caution">
    <text evidence="1">The sequence shown here is derived from an EMBL/GenBank/DDBJ whole genome shotgun (WGS) entry which is preliminary data.</text>
</comment>
<reference evidence="1" key="1">
    <citation type="submission" date="2023-04" db="EMBL/GenBank/DDBJ databases">
        <title>Phytophthora lilii NBRC 32176.</title>
        <authorList>
            <person name="Ichikawa N."/>
            <person name="Sato H."/>
            <person name="Tonouchi N."/>
        </authorList>
    </citation>
    <scope>NUCLEOTIDE SEQUENCE</scope>
    <source>
        <strain evidence="1">NBRC 32176</strain>
    </source>
</reference>
<dbReference type="AlphaFoldDB" id="A0A9W6WLM6"/>
<accession>A0A9W6WLM6</accession>
<dbReference type="Proteomes" id="UP001165083">
    <property type="component" value="Unassembled WGS sequence"/>
</dbReference>
<keyword evidence="2" id="KW-1185">Reference proteome</keyword>
<gene>
    <name evidence="1" type="ORF">Plil01_000021600</name>
</gene>
<evidence type="ECO:0000313" key="2">
    <source>
        <dbReference type="Proteomes" id="UP001165083"/>
    </source>
</evidence>
<sequence>MQRRQKKTLTPAKATQWIGVDQIGIADQRFLKTYKTVNGQDQANVDSTEERVANLAKLDDLVDMKKVDDLIKTTKLDEVLQKYDTRKTLFNELFSLHPPTRKQFFSKIADFKEYQQIKSFWTGYLLRKSLQHDANEAKAVMRLRRGEN</sequence>